<keyword evidence="6" id="KW-0378">Hydrolase</keyword>
<keyword evidence="5" id="KW-0227">DNA damage</keyword>
<dbReference type="GO" id="GO:0005634">
    <property type="term" value="C:nucleus"/>
    <property type="evidence" value="ECO:0007669"/>
    <property type="project" value="TreeGrafter"/>
</dbReference>
<feature type="binding site" evidence="10">
    <location>
        <position position="154"/>
    </location>
    <ligand>
        <name>Mg(2+)</name>
        <dbReference type="ChEBI" id="CHEBI:18420"/>
        <label>1</label>
    </ligand>
</feature>
<feature type="binding site" evidence="10">
    <location>
        <position position="20"/>
    </location>
    <ligand>
        <name>Mg(2+)</name>
        <dbReference type="ChEBI" id="CHEBI:18420"/>
        <label>1</label>
    </ligand>
</feature>
<dbReference type="Proteomes" id="UP001295444">
    <property type="component" value="Chromosome 01"/>
</dbReference>
<evidence type="ECO:0000313" key="15">
    <source>
        <dbReference type="Proteomes" id="UP001295444"/>
    </source>
</evidence>
<dbReference type="PANTHER" id="PTHR22748">
    <property type="entry name" value="AP ENDONUCLEASE"/>
    <property type="match status" value="1"/>
</dbReference>
<feature type="active site" evidence="9">
    <location>
        <position position="122"/>
    </location>
</feature>
<keyword evidence="8" id="KW-0234">DNA repair</keyword>
<keyword evidence="15" id="KW-1185">Reference proteome</keyword>
<dbReference type="AlphaFoldDB" id="A0AAD1VK71"/>
<dbReference type="CDD" id="cd09076">
    <property type="entry name" value="L1-EN"/>
    <property type="match status" value="1"/>
</dbReference>
<feature type="site" description="Transition state stabilizer" evidence="11">
    <location>
        <position position="154"/>
    </location>
</feature>
<evidence type="ECO:0000256" key="7">
    <source>
        <dbReference type="ARBA" id="ARBA00022842"/>
    </source>
</evidence>
<keyword evidence="4 10" id="KW-0479">Metal-binding</keyword>
<accession>A0AAD1VK71</accession>
<feature type="site" description="Interaction with DNA substrate" evidence="11">
    <location>
        <position position="240"/>
    </location>
</feature>
<comment type="catalytic activity">
    <reaction evidence="1">
        <text>Exonucleolytic cleavage in the 3'- to 5'-direction to yield nucleoside 5'-phosphates.</text>
        <dbReference type="EC" id="3.1.11.2"/>
    </reaction>
</comment>
<evidence type="ECO:0000256" key="11">
    <source>
        <dbReference type="PIRSR" id="PIRSR604808-3"/>
    </source>
</evidence>
<dbReference type="SUPFAM" id="SSF56219">
    <property type="entry name" value="DNase I-like"/>
    <property type="match status" value="1"/>
</dbReference>
<dbReference type="PANTHER" id="PTHR22748:SF26">
    <property type="entry name" value="ENDONUCLEASE_EXONUCLEASE_PHOSPHATASE DOMAIN-CONTAINING PROTEIN"/>
    <property type="match status" value="1"/>
</dbReference>
<dbReference type="InterPro" id="IPR036691">
    <property type="entry name" value="Endo/exonu/phosph_ase_sf"/>
</dbReference>
<feature type="coiled-coil region" evidence="12">
    <location>
        <begin position="316"/>
        <end position="343"/>
    </location>
</feature>
<feature type="binding site" evidence="10">
    <location>
        <position position="240"/>
    </location>
    <ligand>
        <name>Mg(2+)</name>
        <dbReference type="ChEBI" id="CHEBI:18420"/>
        <label>1</label>
    </ligand>
</feature>
<organism evidence="14 15">
    <name type="scientific">Pelobates cultripes</name>
    <name type="common">Western spadefoot toad</name>
    <dbReference type="NCBI Taxonomy" id="61616"/>
    <lineage>
        <taxon>Eukaryota</taxon>
        <taxon>Metazoa</taxon>
        <taxon>Chordata</taxon>
        <taxon>Craniata</taxon>
        <taxon>Vertebrata</taxon>
        <taxon>Euteleostomi</taxon>
        <taxon>Amphibia</taxon>
        <taxon>Batrachia</taxon>
        <taxon>Anura</taxon>
        <taxon>Pelobatoidea</taxon>
        <taxon>Pelobatidae</taxon>
        <taxon>Pelobates</taxon>
    </lineage>
</organism>
<reference evidence="14" key="1">
    <citation type="submission" date="2022-03" db="EMBL/GenBank/DDBJ databases">
        <authorList>
            <person name="Alioto T."/>
            <person name="Alioto T."/>
            <person name="Gomez Garrido J."/>
        </authorList>
    </citation>
    <scope>NUCLEOTIDE SEQUENCE</scope>
</reference>
<evidence type="ECO:0000256" key="12">
    <source>
        <dbReference type="SAM" id="Coils"/>
    </source>
</evidence>
<evidence type="ECO:0000313" key="14">
    <source>
        <dbReference type="EMBL" id="CAH2219267.1"/>
    </source>
</evidence>
<protein>
    <recommendedName>
        <fullName evidence="3">exodeoxyribonuclease III</fullName>
        <ecNumber evidence="3">3.1.11.2</ecNumber>
    </recommendedName>
</protein>
<keyword evidence="10" id="KW-0464">Manganese</keyword>
<dbReference type="EMBL" id="OW240912">
    <property type="protein sequence ID" value="CAH2219267.1"/>
    <property type="molecule type" value="Genomic_DNA"/>
</dbReference>
<dbReference type="InterPro" id="IPR004808">
    <property type="entry name" value="AP_endonuc_1"/>
</dbReference>
<evidence type="ECO:0000256" key="3">
    <source>
        <dbReference type="ARBA" id="ARBA00012115"/>
    </source>
</evidence>
<feature type="binding site" evidence="10">
    <location>
        <position position="152"/>
    </location>
    <ligand>
        <name>Mg(2+)</name>
        <dbReference type="ChEBI" id="CHEBI:18420"/>
        <label>1</label>
    </ligand>
</feature>
<keyword evidence="12" id="KW-0175">Coiled coil</keyword>
<dbReference type="GO" id="GO:0003906">
    <property type="term" value="F:DNA-(apurinic or apyrimidinic site) endonuclease activity"/>
    <property type="evidence" value="ECO:0007669"/>
    <property type="project" value="TreeGrafter"/>
</dbReference>
<dbReference type="Gene3D" id="3.60.10.10">
    <property type="entry name" value="Endonuclease/exonuclease/phosphatase"/>
    <property type="match status" value="1"/>
</dbReference>
<evidence type="ECO:0000256" key="2">
    <source>
        <dbReference type="ARBA" id="ARBA00007092"/>
    </source>
</evidence>
<dbReference type="EC" id="3.1.11.2" evidence="3"/>
<proteinExistence type="inferred from homology"/>
<dbReference type="GO" id="GO:0008081">
    <property type="term" value="F:phosphoric diester hydrolase activity"/>
    <property type="evidence" value="ECO:0007669"/>
    <property type="project" value="TreeGrafter"/>
</dbReference>
<feature type="active site" description="Proton acceptor" evidence="9">
    <location>
        <position position="240"/>
    </location>
</feature>
<feature type="site" description="Important for catalytic activity" evidence="11">
    <location>
        <position position="215"/>
    </location>
</feature>
<feature type="domain" description="Endonuclease/exonuclease/phosphatase" evidence="13">
    <location>
        <begin position="17"/>
        <end position="240"/>
    </location>
</feature>
<dbReference type="Pfam" id="PF03372">
    <property type="entry name" value="Exo_endo_phos"/>
    <property type="match status" value="1"/>
</dbReference>
<evidence type="ECO:0000256" key="4">
    <source>
        <dbReference type="ARBA" id="ARBA00022723"/>
    </source>
</evidence>
<sequence>MPDPGPGGYAREDLTILSYNVHGLNVREKRTRLLRDLKHYRASIAFLQETHFQEGRAPALRDRNFRTGYFSNNPDRRTLGVGIIFSSRTPYTEQATVRCKQGRYIFTKGTILEQTYTFANIYAPNTKQFPFLRNALNTLMKFAEGTLIVGGDLNLTMHPDQDSTSALGRTPHNRHANTLRLLHQHQLADCWRALNPTTRDYTFYSQTHATYTRLDYFLLAHHDLALLKAADILPMTWSDHCPIRIRMTSPLFKPRQMSWRLNESILSDVTVADKIGQTIRDYFQDNETEDVTPMTCWEAHKTVTRGQIIAICANRKKTAVREITRLSSEIATLEARHKRTLETTIYRELTDKRNQLTAHLNRRIQRAYEHYRHMIHEHGDKCGRLLANLLRQPTEFQRYYQDLYHLRKEAQDDQRHQKTADIRQYLNSANIPDITGAEKDALEAPITPEELAYAIKKAKMGKAPGPDGLPLQYYKVFTRKAACLKNHIVLVILSSASVSLELLSKEWKWLLVIFTFDVGDLASFGSLGGGTEPEISQTEY</sequence>
<evidence type="ECO:0000256" key="6">
    <source>
        <dbReference type="ARBA" id="ARBA00022801"/>
    </source>
</evidence>
<dbReference type="GO" id="GO:0008311">
    <property type="term" value="F:double-stranded DNA 3'-5' DNA exonuclease activity"/>
    <property type="evidence" value="ECO:0007669"/>
    <property type="project" value="UniProtKB-EC"/>
</dbReference>
<gene>
    <name evidence="14" type="ORF">PECUL_23A001870</name>
</gene>
<evidence type="ECO:0000256" key="10">
    <source>
        <dbReference type="PIRSR" id="PIRSR604808-2"/>
    </source>
</evidence>
<dbReference type="GO" id="GO:0006284">
    <property type="term" value="P:base-excision repair"/>
    <property type="evidence" value="ECO:0007669"/>
    <property type="project" value="TreeGrafter"/>
</dbReference>
<feature type="active site" description="Proton donor/acceptor" evidence="9">
    <location>
        <position position="152"/>
    </location>
</feature>
<evidence type="ECO:0000256" key="5">
    <source>
        <dbReference type="ARBA" id="ARBA00022763"/>
    </source>
</evidence>
<feature type="binding site" evidence="10">
    <location>
        <position position="49"/>
    </location>
    <ligand>
        <name>Mg(2+)</name>
        <dbReference type="ChEBI" id="CHEBI:18420"/>
        <label>1</label>
    </ligand>
</feature>
<evidence type="ECO:0000256" key="9">
    <source>
        <dbReference type="PIRSR" id="PIRSR604808-1"/>
    </source>
</evidence>
<evidence type="ECO:0000256" key="1">
    <source>
        <dbReference type="ARBA" id="ARBA00000493"/>
    </source>
</evidence>
<dbReference type="GO" id="GO:0046872">
    <property type="term" value="F:metal ion binding"/>
    <property type="evidence" value="ECO:0007669"/>
    <property type="project" value="UniProtKB-KW"/>
</dbReference>
<feature type="binding site" evidence="10">
    <location>
        <position position="239"/>
    </location>
    <ligand>
        <name>Mg(2+)</name>
        <dbReference type="ChEBI" id="CHEBI:18420"/>
        <label>1</label>
    </ligand>
</feature>
<name>A0AAD1VK71_PELCU</name>
<comment type="cofactor">
    <cofactor evidence="10">
        <name>Mg(2+)</name>
        <dbReference type="ChEBI" id="CHEBI:18420"/>
    </cofactor>
    <cofactor evidence="10">
        <name>Mn(2+)</name>
        <dbReference type="ChEBI" id="CHEBI:29035"/>
    </cofactor>
    <text evidence="10">Probably binds two magnesium or manganese ions per subunit.</text>
</comment>
<keyword evidence="7 10" id="KW-0460">Magnesium</keyword>
<evidence type="ECO:0000259" key="13">
    <source>
        <dbReference type="Pfam" id="PF03372"/>
    </source>
</evidence>
<comment type="similarity">
    <text evidence="2">Belongs to the DNA repair enzymes AP/ExoA family.</text>
</comment>
<dbReference type="InterPro" id="IPR005135">
    <property type="entry name" value="Endo/exonuclease/phosphatase"/>
</dbReference>
<evidence type="ECO:0000256" key="8">
    <source>
        <dbReference type="ARBA" id="ARBA00023204"/>
    </source>
</evidence>